<proteinExistence type="predicted"/>
<keyword evidence="1" id="KW-0677">Repeat</keyword>
<dbReference type="Pfam" id="PF12796">
    <property type="entry name" value="Ank_2"/>
    <property type="match status" value="2"/>
</dbReference>
<dbReference type="PANTHER" id="PTHR24198:SF165">
    <property type="entry name" value="ANKYRIN REPEAT-CONTAINING PROTEIN-RELATED"/>
    <property type="match status" value="1"/>
</dbReference>
<comment type="caution">
    <text evidence="5">The sequence shown here is derived from an EMBL/GenBank/DDBJ whole genome shotgun (WGS) entry which is preliminary data.</text>
</comment>
<dbReference type="Gene3D" id="1.25.40.20">
    <property type="entry name" value="Ankyrin repeat-containing domain"/>
    <property type="match status" value="2"/>
</dbReference>
<dbReference type="Proteomes" id="UP000597762">
    <property type="component" value="Unassembled WGS sequence"/>
</dbReference>
<dbReference type="PROSITE" id="PS50297">
    <property type="entry name" value="ANK_REP_REGION"/>
    <property type="match status" value="1"/>
</dbReference>
<feature type="repeat" description="ANK" evidence="3">
    <location>
        <begin position="18"/>
        <end position="52"/>
    </location>
</feature>
<dbReference type="PROSITE" id="PS50088">
    <property type="entry name" value="ANK_REPEAT"/>
    <property type="match status" value="2"/>
</dbReference>
<organism evidence="5 6">
    <name type="scientific">Acanthosepion pharaonis</name>
    <name type="common">Pharaoh cuttlefish</name>
    <name type="synonym">Sepia pharaonis</name>
    <dbReference type="NCBI Taxonomy" id="158019"/>
    <lineage>
        <taxon>Eukaryota</taxon>
        <taxon>Metazoa</taxon>
        <taxon>Spiralia</taxon>
        <taxon>Lophotrochozoa</taxon>
        <taxon>Mollusca</taxon>
        <taxon>Cephalopoda</taxon>
        <taxon>Coleoidea</taxon>
        <taxon>Decapodiformes</taxon>
        <taxon>Sepiida</taxon>
        <taxon>Sepiina</taxon>
        <taxon>Sepiidae</taxon>
        <taxon>Acanthosepion</taxon>
    </lineage>
</organism>
<feature type="repeat" description="ANK" evidence="3">
    <location>
        <begin position="167"/>
        <end position="201"/>
    </location>
</feature>
<dbReference type="PROSITE" id="PS50225">
    <property type="entry name" value="SOCS"/>
    <property type="match status" value="1"/>
</dbReference>
<keyword evidence="2 3" id="KW-0040">ANK repeat</keyword>
<evidence type="ECO:0000256" key="1">
    <source>
        <dbReference type="ARBA" id="ARBA00022737"/>
    </source>
</evidence>
<dbReference type="SUPFAM" id="SSF158235">
    <property type="entry name" value="SOCS box-like"/>
    <property type="match status" value="1"/>
</dbReference>
<dbReference type="PANTHER" id="PTHR24198">
    <property type="entry name" value="ANKYRIN REPEAT AND PROTEIN KINASE DOMAIN-CONTAINING PROTEIN"/>
    <property type="match status" value="1"/>
</dbReference>
<dbReference type="SMART" id="SM00969">
    <property type="entry name" value="SOCS_box"/>
    <property type="match status" value="1"/>
</dbReference>
<evidence type="ECO:0000259" key="4">
    <source>
        <dbReference type="PROSITE" id="PS50225"/>
    </source>
</evidence>
<dbReference type="CDD" id="cd03587">
    <property type="entry name" value="SOCS"/>
    <property type="match status" value="1"/>
</dbReference>
<dbReference type="AlphaFoldDB" id="A0A812DAA6"/>
<accession>A0A812DAA6</accession>
<evidence type="ECO:0000313" key="5">
    <source>
        <dbReference type="EMBL" id="CAE1293343.1"/>
    </source>
</evidence>
<dbReference type="Gene3D" id="1.10.750.20">
    <property type="entry name" value="SOCS box"/>
    <property type="match status" value="1"/>
</dbReference>
<evidence type="ECO:0000256" key="3">
    <source>
        <dbReference type="PROSITE-ProRule" id="PRU00023"/>
    </source>
</evidence>
<evidence type="ECO:0000313" key="6">
    <source>
        <dbReference type="Proteomes" id="UP000597762"/>
    </source>
</evidence>
<protein>
    <submittedName>
        <fullName evidence="5">ANKRD44</fullName>
    </submittedName>
</protein>
<dbReference type="EMBL" id="CAHIKZ030002886">
    <property type="protein sequence ID" value="CAE1293343.1"/>
    <property type="molecule type" value="Genomic_DNA"/>
</dbReference>
<dbReference type="InterPro" id="IPR036036">
    <property type="entry name" value="SOCS_box-like_dom_sf"/>
</dbReference>
<reference evidence="5" key="1">
    <citation type="submission" date="2021-01" db="EMBL/GenBank/DDBJ databases">
        <authorList>
            <person name="Li R."/>
            <person name="Bekaert M."/>
        </authorList>
    </citation>
    <scope>NUCLEOTIDE SEQUENCE</scope>
    <source>
        <strain evidence="5">Farmed</strain>
    </source>
</reference>
<feature type="domain" description="SOCS box" evidence="4">
    <location>
        <begin position="314"/>
        <end position="349"/>
    </location>
</feature>
<dbReference type="InterPro" id="IPR036770">
    <property type="entry name" value="Ankyrin_rpt-contain_sf"/>
</dbReference>
<dbReference type="InterPro" id="IPR002110">
    <property type="entry name" value="Ankyrin_rpt"/>
</dbReference>
<dbReference type="Pfam" id="PF07525">
    <property type="entry name" value="SOCS_box"/>
    <property type="match status" value="1"/>
</dbReference>
<evidence type="ECO:0000256" key="2">
    <source>
        <dbReference type="ARBA" id="ARBA00023043"/>
    </source>
</evidence>
<dbReference type="GO" id="GO:0035556">
    <property type="term" value="P:intracellular signal transduction"/>
    <property type="evidence" value="ECO:0007669"/>
    <property type="project" value="InterPro"/>
</dbReference>
<keyword evidence="6" id="KW-1185">Reference proteome</keyword>
<sequence>MFFHSLSTIVLQKNLQFIGICQIHIASVNFKGIFAILQLLLTNGADINAKDKYDQTPLILACENDNLEYARVLLSEGCKPDVITPSGNSAMKIACKNANYWFSSHCHKNISDSMIVPAVHIAKCLLGKISSLSLEATCLPAAVQFSHHDIVKDLLECGMSVNQPDDNGRTALGCACMVESVEPDIVELLLRFGADVNRGGSWGKQKPLKFAFAHNSLEKIKLLLSYGAQITSEEMTELVSMNLSRSILENPEVINFYSKDLRSWRFLLAAGFTPTFHGAPGTVNDLLMKLRQMQKCSSYNQIVPWIKSLLFPLRSLKSWCRISIRRHLKFSINDNIEKLEIPHKLKEYLLFSEVT</sequence>
<gene>
    <name evidence="5" type="ORF">SPHA_49751</name>
</gene>
<dbReference type="OrthoDB" id="366390at2759"/>
<name>A0A812DAA6_ACAPH</name>
<dbReference type="InterPro" id="IPR001496">
    <property type="entry name" value="SOCS_box"/>
</dbReference>
<dbReference type="SUPFAM" id="SSF48403">
    <property type="entry name" value="Ankyrin repeat"/>
    <property type="match status" value="1"/>
</dbReference>
<dbReference type="SMART" id="SM00248">
    <property type="entry name" value="ANK"/>
    <property type="match status" value="5"/>
</dbReference>